<organism evidence="1">
    <name type="scientific">Anguilla anguilla</name>
    <name type="common">European freshwater eel</name>
    <name type="synonym">Muraena anguilla</name>
    <dbReference type="NCBI Taxonomy" id="7936"/>
    <lineage>
        <taxon>Eukaryota</taxon>
        <taxon>Metazoa</taxon>
        <taxon>Chordata</taxon>
        <taxon>Craniata</taxon>
        <taxon>Vertebrata</taxon>
        <taxon>Euteleostomi</taxon>
        <taxon>Actinopterygii</taxon>
        <taxon>Neopterygii</taxon>
        <taxon>Teleostei</taxon>
        <taxon>Anguilliformes</taxon>
        <taxon>Anguillidae</taxon>
        <taxon>Anguilla</taxon>
    </lineage>
</organism>
<sequence length="60" mass="6388">MGWCSSASSPGALTERVLDTIVELRAQFAGLGKGRCKKPCLPAHTHRALYRSAISKMSAA</sequence>
<name>A0A0E9XNA3_ANGAN</name>
<reference evidence="1" key="2">
    <citation type="journal article" date="2015" name="Fish Shellfish Immunol.">
        <title>Early steps in the European eel (Anguilla anguilla)-Vibrio vulnificus interaction in the gills: Role of the RtxA13 toxin.</title>
        <authorList>
            <person name="Callol A."/>
            <person name="Pajuelo D."/>
            <person name="Ebbesson L."/>
            <person name="Teles M."/>
            <person name="MacKenzie S."/>
            <person name="Amaro C."/>
        </authorList>
    </citation>
    <scope>NUCLEOTIDE SEQUENCE</scope>
</reference>
<protein>
    <submittedName>
        <fullName evidence="1">Uncharacterized protein</fullName>
    </submittedName>
</protein>
<evidence type="ECO:0000313" key="1">
    <source>
        <dbReference type="EMBL" id="JAI04145.1"/>
    </source>
</evidence>
<proteinExistence type="predicted"/>
<accession>A0A0E9XNA3</accession>
<dbReference type="EMBL" id="GBXM01004433">
    <property type="protein sequence ID" value="JAI04145.1"/>
    <property type="molecule type" value="Transcribed_RNA"/>
</dbReference>
<dbReference type="AlphaFoldDB" id="A0A0E9XNA3"/>
<reference evidence="1" key="1">
    <citation type="submission" date="2014-11" db="EMBL/GenBank/DDBJ databases">
        <authorList>
            <person name="Amaro Gonzalez C."/>
        </authorList>
    </citation>
    <scope>NUCLEOTIDE SEQUENCE</scope>
</reference>